<organism evidence="2 3">
    <name type="scientific">Athelia psychrophila</name>
    <dbReference type="NCBI Taxonomy" id="1759441"/>
    <lineage>
        <taxon>Eukaryota</taxon>
        <taxon>Fungi</taxon>
        <taxon>Dikarya</taxon>
        <taxon>Basidiomycota</taxon>
        <taxon>Agaricomycotina</taxon>
        <taxon>Agaricomycetes</taxon>
        <taxon>Agaricomycetidae</taxon>
        <taxon>Atheliales</taxon>
        <taxon>Atheliaceae</taxon>
        <taxon>Athelia</taxon>
    </lineage>
</organism>
<reference evidence="2 3" key="1">
    <citation type="journal article" date="2016" name="Mol. Biol. Evol.">
        <title>Comparative Genomics of Early-Diverging Mushroom-Forming Fungi Provides Insights into the Origins of Lignocellulose Decay Capabilities.</title>
        <authorList>
            <person name="Nagy L.G."/>
            <person name="Riley R."/>
            <person name="Tritt A."/>
            <person name="Adam C."/>
            <person name="Daum C."/>
            <person name="Floudas D."/>
            <person name="Sun H."/>
            <person name="Yadav J.S."/>
            <person name="Pangilinan J."/>
            <person name="Larsson K.H."/>
            <person name="Matsuura K."/>
            <person name="Barry K."/>
            <person name="Labutti K."/>
            <person name="Kuo R."/>
            <person name="Ohm R.A."/>
            <person name="Bhattacharya S.S."/>
            <person name="Shirouzu T."/>
            <person name="Yoshinaga Y."/>
            <person name="Martin F.M."/>
            <person name="Grigoriev I.V."/>
            <person name="Hibbett D.S."/>
        </authorList>
    </citation>
    <scope>NUCLEOTIDE SEQUENCE [LARGE SCALE GENOMIC DNA]</scope>
    <source>
        <strain evidence="2 3">CBS 109695</strain>
    </source>
</reference>
<dbReference type="OrthoDB" id="5321006at2759"/>
<accession>A0A165Y1R0</accession>
<gene>
    <name evidence="2" type="ORF">FIBSPDRAFT_938639</name>
</gene>
<feature type="compositionally biased region" description="Gly residues" evidence="1">
    <location>
        <begin position="1"/>
        <end position="18"/>
    </location>
</feature>
<name>A0A165Y1R0_9AGAM</name>
<feature type="compositionally biased region" description="Basic and acidic residues" evidence="1">
    <location>
        <begin position="28"/>
        <end position="39"/>
    </location>
</feature>
<sequence length="109" mass="11997">MGAGPGGGMGGMGGGVGQIGMQNLLAQQHREMEALERRGSQGQGRGMTPDPRASRDEADQISTRSLALTRYKRNHELMNEVFQYAAFGHPTKYRELRGKNLTKLKLHFP</sequence>
<evidence type="ECO:0000313" key="2">
    <source>
        <dbReference type="EMBL" id="KZP09117.1"/>
    </source>
</evidence>
<protein>
    <submittedName>
        <fullName evidence="2">Uncharacterized protein</fullName>
    </submittedName>
</protein>
<proteinExistence type="predicted"/>
<dbReference type="AlphaFoldDB" id="A0A165Y1R0"/>
<dbReference type="EMBL" id="KV417707">
    <property type="protein sequence ID" value="KZP09117.1"/>
    <property type="molecule type" value="Genomic_DNA"/>
</dbReference>
<evidence type="ECO:0000256" key="1">
    <source>
        <dbReference type="SAM" id="MobiDB-lite"/>
    </source>
</evidence>
<feature type="region of interest" description="Disordered" evidence="1">
    <location>
        <begin position="1"/>
        <end position="62"/>
    </location>
</feature>
<dbReference type="Proteomes" id="UP000076532">
    <property type="component" value="Unassembled WGS sequence"/>
</dbReference>
<keyword evidence="3" id="KW-1185">Reference proteome</keyword>
<evidence type="ECO:0000313" key="3">
    <source>
        <dbReference type="Proteomes" id="UP000076532"/>
    </source>
</evidence>